<proteinExistence type="predicted"/>
<dbReference type="AlphaFoldDB" id="X1FDB3"/>
<organism evidence="1">
    <name type="scientific">marine sediment metagenome</name>
    <dbReference type="NCBI Taxonomy" id="412755"/>
    <lineage>
        <taxon>unclassified sequences</taxon>
        <taxon>metagenomes</taxon>
        <taxon>ecological metagenomes</taxon>
    </lineage>
</organism>
<reference evidence="1" key="1">
    <citation type="journal article" date="2014" name="Front. Microbiol.">
        <title>High frequency of phylogenetically diverse reductive dehalogenase-homologous genes in deep subseafloor sedimentary metagenomes.</title>
        <authorList>
            <person name="Kawai M."/>
            <person name="Futagami T."/>
            <person name="Toyoda A."/>
            <person name="Takaki Y."/>
            <person name="Nishi S."/>
            <person name="Hori S."/>
            <person name="Arai W."/>
            <person name="Tsubouchi T."/>
            <person name="Morono Y."/>
            <person name="Uchiyama I."/>
            <person name="Ito T."/>
            <person name="Fujiyama A."/>
            <person name="Inagaki F."/>
            <person name="Takami H."/>
        </authorList>
    </citation>
    <scope>NUCLEOTIDE SEQUENCE</scope>
    <source>
        <strain evidence="1">Expedition CK06-06</strain>
    </source>
</reference>
<sequence>MINNEPIGKIDFKIDIMLMLKGIILKIKGGKIREIITGSCKGKGTIMCENFKIMEKETESFPLPGSIDLGEM</sequence>
<protein>
    <submittedName>
        <fullName evidence="1">Uncharacterized protein</fullName>
    </submittedName>
</protein>
<comment type="caution">
    <text evidence="1">The sequence shown here is derived from an EMBL/GenBank/DDBJ whole genome shotgun (WGS) entry which is preliminary data.</text>
</comment>
<name>X1FDB3_9ZZZZ</name>
<gene>
    <name evidence="1" type="ORF">S03H2_21278</name>
</gene>
<dbReference type="EMBL" id="BARU01011306">
    <property type="protein sequence ID" value="GAH43631.1"/>
    <property type="molecule type" value="Genomic_DNA"/>
</dbReference>
<accession>X1FDB3</accession>
<evidence type="ECO:0000313" key="1">
    <source>
        <dbReference type="EMBL" id="GAH43631.1"/>
    </source>
</evidence>